<accession>A0ABT2NET2</accession>
<gene>
    <name evidence="7" type="ORF">NG792_25370</name>
</gene>
<organism evidence="7 8">
    <name type="scientific">Laspinema olomoucense D3b</name>
    <dbReference type="NCBI Taxonomy" id="2953688"/>
    <lineage>
        <taxon>Bacteria</taxon>
        <taxon>Bacillati</taxon>
        <taxon>Cyanobacteriota</taxon>
        <taxon>Cyanophyceae</taxon>
        <taxon>Oscillatoriophycideae</taxon>
        <taxon>Oscillatoriales</taxon>
        <taxon>Laspinemataceae</taxon>
        <taxon>Laspinema</taxon>
        <taxon>Laspinema olomoucense</taxon>
    </lineage>
</organism>
<dbReference type="EMBL" id="JAMXFA010000051">
    <property type="protein sequence ID" value="MCT7981062.1"/>
    <property type="molecule type" value="Genomic_DNA"/>
</dbReference>
<evidence type="ECO:0000313" key="7">
    <source>
        <dbReference type="EMBL" id="MCT7981062.1"/>
    </source>
</evidence>
<dbReference type="PROSITE" id="PS50005">
    <property type="entry name" value="TPR"/>
    <property type="match status" value="1"/>
</dbReference>
<dbReference type="Proteomes" id="UP001525961">
    <property type="component" value="Unassembled WGS sequence"/>
</dbReference>
<evidence type="ECO:0000256" key="3">
    <source>
        <dbReference type="ARBA" id="ARBA00022989"/>
    </source>
</evidence>
<keyword evidence="2" id="KW-0812">Transmembrane</keyword>
<evidence type="ECO:0000256" key="5">
    <source>
        <dbReference type="PROSITE-ProRule" id="PRU00339"/>
    </source>
</evidence>
<keyword evidence="4" id="KW-0472">Membrane</keyword>
<feature type="compositionally biased region" description="Low complexity" evidence="6">
    <location>
        <begin position="15"/>
        <end position="35"/>
    </location>
</feature>
<dbReference type="Gene3D" id="1.25.40.10">
    <property type="entry name" value="Tetratricopeptide repeat domain"/>
    <property type="match status" value="1"/>
</dbReference>
<dbReference type="InterPro" id="IPR019734">
    <property type="entry name" value="TPR_rpt"/>
</dbReference>
<feature type="region of interest" description="Disordered" evidence="6">
    <location>
        <begin position="1"/>
        <end position="48"/>
    </location>
</feature>
<evidence type="ECO:0000256" key="2">
    <source>
        <dbReference type="ARBA" id="ARBA00022692"/>
    </source>
</evidence>
<protein>
    <submittedName>
        <fullName evidence="7">Tetratricopeptide repeat protein</fullName>
    </submittedName>
</protein>
<name>A0ABT2NET2_9CYAN</name>
<evidence type="ECO:0000256" key="6">
    <source>
        <dbReference type="SAM" id="MobiDB-lite"/>
    </source>
</evidence>
<dbReference type="InterPro" id="IPR011990">
    <property type="entry name" value="TPR-like_helical_dom_sf"/>
</dbReference>
<proteinExistence type="predicted"/>
<comment type="subcellular location">
    <subcellularLocation>
        <location evidence="1">Membrane</location>
        <topology evidence="1">Multi-pass membrane protein</topology>
    </subcellularLocation>
</comment>
<evidence type="ECO:0000256" key="4">
    <source>
        <dbReference type="ARBA" id="ARBA00023136"/>
    </source>
</evidence>
<dbReference type="PANTHER" id="PTHR12745:SF6">
    <property type="entry name" value="PROTEIN ST7 HOMOLOG"/>
    <property type="match status" value="1"/>
</dbReference>
<dbReference type="RefSeq" id="WP_261237278.1">
    <property type="nucleotide sequence ID" value="NZ_JAMXFA010000051.1"/>
</dbReference>
<keyword evidence="3" id="KW-1133">Transmembrane helix</keyword>
<keyword evidence="8" id="KW-1185">Reference proteome</keyword>
<dbReference type="InterPro" id="IPR007311">
    <property type="entry name" value="ST7"/>
</dbReference>
<dbReference type="PANTHER" id="PTHR12745">
    <property type="entry name" value="SUPPRESSION OF TUMORIGENICITY 7"/>
    <property type="match status" value="1"/>
</dbReference>
<sequence length="348" mass="38958">MTEKKPRKPKKNTEKTSPSAAKSTKSTKTTKLTKAPKSDEDLPSQGLKGFKAGSLQEMEKMMRQIQKFLQENEFESSEAASAFLQEALTSGQPLTLTQEETPLDKAQDIMYEAWSVPGKKRVQLAKRALKISADCVDAYVLLAQESAKTLKEAKGFYEQGVQAGERALGPEFFEEHAGYFWGMTETRPYMRARQGLAECCLQLGETEEAIAHYQQMLRLNPNDNQGIRYMLLPCLLEEGASEAIAHLFQQYEDESSASWTYSRALWLFQKDGATEQTNQELQQALKRNQYVPDYLLGKKKMPKELPSLIGWGDESEAVSYAATALVAWHKTTGALEWLSATAAKSEGV</sequence>
<dbReference type="SUPFAM" id="SSF48452">
    <property type="entry name" value="TPR-like"/>
    <property type="match status" value="1"/>
</dbReference>
<feature type="compositionally biased region" description="Basic residues" evidence="6">
    <location>
        <begin position="1"/>
        <end position="10"/>
    </location>
</feature>
<evidence type="ECO:0000313" key="8">
    <source>
        <dbReference type="Proteomes" id="UP001525961"/>
    </source>
</evidence>
<keyword evidence="5" id="KW-0802">TPR repeat</keyword>
<evidence type="ECO:0000256" key="1">
    <source>
        <dbReference type="ARBA" id="ARBA00004141"/>
    </source>
</evidence>
<comment type="caution">
    <text evidence="7">The sequence shown here is derived from an EMBL/GenBank/DDBJ whole genome shotgun (WGS) entry which is preliminary data.</text>
</comment>
<reference evidence="7 8" key="1">
    <citation type="journal article" date="2022" name="Front. Microbiol.">
        <title>High genomic differentiation and limited gene flow indicate recent cryptic speciation within the genus Laspinema (cyanobacteria).</title>
        <authorList>
            <person name="Stanojkovic A."/>
            <person name="Skoupy S."/>
            <person name="Skaloud P."/>
            <person name="Dvorak P."/>
        </authorList>
    </citation>
    <scope>NUCLEOTIDE SEQUENCE [LARGE SCALE GENOMIC DNA]</scope>
    <source>
        <strain evidence="7 8">D3b</strain>
    </source>
</reference>
<dbReference type="SMART" id="SM00028">
    <property type="entry name" value="TPR"/>
    <property type="match status" value="1"/>
</dbReference>
<feature type="repeat" description="TPR" evidence="5">
    <location>
        <begin position="190"/>
        <end position="223"/>
    </location>
</feature>
<dbReference type="Pfam" id="PF04184">
    <property type="entry name" value="ST7"/>
    <property type="match status" value="1"/>
</dbReference>